<dbReference type="Pfam" id="PF03466">
    <property type="entry name" value="LysR_substrate"/>
    <property type="match status" value="1"/>
</dbReference>
<dbReference type="RefSeq" id="WP_243917849.1">
    <property type="nucleotide sequence ID" value="NZ_JALHLG010000003.1"/>
</dbReference>
<dbReference type="PROSITE" id="PS50931">
    <property type="entry name" value="HTH_LYSR"/>
    <property type="match status" value="1"/>
</dbReference>
<dbReference type="InterPro" id="IPR036390">
    <property type="entry name" value="WH_DNA-bd_sf"/>
</dbReference>
<dbReference type="PANTHER" id="PTHR30537">
    <property type="entry name" value="HTH-TYPE TRANSCRIPTIONAL REGULATOR"/>
    <property type="match status" value="1"/>
</dbReference>
<keyword evidence="7" id="KW-1185">Reference proteome</keyword>
<gene>
    <name evidence="6" type="ORF">MTR66_03235</name>
</gene>
<dbReference type="InterPro" id="IPR005119">
    <property type="entry name" value="LysR_subst-bd"/>
</dbReference>
<dbReference type="EMBL" id="JALHLG010000003">
    <property type="protein sequence ID" value="MCJ2185825.1"/>
    <property type="molecule type" value="Genomic_DNA"/>
</dbReference>
<dbReference type="Gene3D" id="1.10.10.10">
    <property type="entry name" value="Winged helix-like DNA-binding domain superfamily/Winged helix DNA-binding domain"/>
    <property type="match status" value="1"/>
</dbReference>
<evidence type="ECO:0000256" key="1">
    <source>
        <dbReference type="ARBA" id="ARBA00009437"/>
    </source>
</evidence>
<comment type="caution">
    <text evidence="6">The sequence shown here is derived from an EMBL/GenBank/DDBJ whole genome shotgun (WGS) entry which is preliminary data.</text>
</comment>
<dbReference type="InterPro" id="IPR000847">
    <property type="entry name" value="LysR_HTH_N"/>
</dbReference>
<comment type="similarity">
    <text evidence="1">Belongs to the LysR transcriptional regulatory family.</text>
</comment>
<evidence type="ECO:0000256" key="4">
    <source>
        <dbReference type="ARBA" id="ARBA00023163"/>
    </source>
</evidence>
<dbReference type="SUPFAM" id="SSF46785">
    <property type="entry name" value="Winged helix' DNA-binding domain"/>
    <property type="match status" value="1"/>
</dbReference>
<evidence type="ECO:0000313" key="7">
    <source>
        <dbReference type="Proteomes" id="UP001202281"/>
    </source>
</evidence>
<accession>A0ABT0BL99</accession>
<reference evidence="6 7" key="1">
    <citation type="submission" date="2022-04" db="EMBL/GenBank/DDBJ databases">
        <title>Identification of a novel bacterium isolated from mangrove sediments.</title>
        <authorList>
            <person name="Pan X."/>
        </authorList>
    </citation>
    <scope>NUCLEOTIDE SEQUENCE [LARGE SCALE GENOMIC DNA]</scope>
    <source>
        <strain evidence="6 7">B2638</strain>
    </source>
</reference>
<dbReference type="Pfam" id="PF00126">
    <property type="entry name" value="HTH_1"/>
    <property type="match status" value="1"/>
</dbReference>
<feature type="domain" description="HTH lysR-type" evidence="5">
    <location>
        <begin position="8"/>
        <end position="65"/>
    </location>
</feature>
<evidence type="ECO:0000313" key="6">
    <source>
        <dbReference type="EMBL" id="MCJ2185825.1"/>
    </source>
</evidence>
<evidence type="ECO:0000259" key="5">
    <source>
        <dbReference type="PROSITE" id="PS50931"/>
    </source>
</evidence>
<name>A0ABT0BL99_9SPHN</name>
<keyword evidence="3" id="KW-0238">DNA-binding</keyword>
<evidence type="ECO:0000256" key="2">
    <source>
        <dbReference type="ARBA" id="ARBA00023015"/>
    </source>
</evidence>
<dbReference type="Gene3D" id="3.40.190.10">
    <property type="entry name" value="Periplasmic binding protein-like II"/>
    <property type="match status" value="2"/>
</dbReference>
<dbReference type="PANTHER" id="PTHR30537:SF79">
    <property type="entry name" value="TRANSCRIPTIONAL REGULATOR-RELATED"/>
    <property type="match status" value="1"/>
</dbReference>
<protein>
    <submittedName>
        <fullName evidence="6">LysR substrate-binding domain-containing protein</fullName>
    </submittedName>
</protein>
<evidence type="ECO:0000256" key="3">
    <source>
        <dbReference type="ARBA" id="ARBA00023125"/>
    </source>
</evidence>
<dbReference type="InterPro" id="IPR058163">
    <property type="entry name" value="LysR-type_TF_proteobact-type"/>
</dbReference>
<dbReference type="InterPro" id="IPR036388">
    <property type="entry name" value="WH-like_DNA-bd_sf"/>
</dbReference>
<proteinExistence type="inferred from homology"/>
<dbReference type="SUPFAM" id="SSF53850">
    <property type="entry name" value="Periplasmic binding protein-like II"/>
    <property type="match status" value="1"/>
</dbReference>
<dbReference type="Proteomes" id="UP001202281">
    <property type="component" value="Unassembled WGS sequence"/>
</dbReference>
<keyword evidence="2" id="KW-0805">Transcription regulation</keyword>
<organism evidence="6 7">
    <name type="scientific">Novosphingobium beihaiensis</name>
    <dbReference type="NCBI Taxonomy" id="2930389"/>
    <lineage>
        <taxon>Bacteria</taxon>
        <taxon>Pseudomonadati</taxon>
        <taxon>Pseudomonadota</taxon>
        <taxon>Alphaproteobacteria</taxon>
        <taxon>Sphingomonadales</taxon>
        <taxon>Sphingomonadaceae</taxon>
        <taxon>Novosphingobium</taxon>
    </lineage>
</organism>
<keyword evidence="4" id="KW-0804">Transcription</keyword>
<sequence>MFSRSAFPPIASLRAFEAVGRLGGIRKASKEINTDHGAVSRHIRSLESWLGAKLLVRDGQGYQLTETGAAYHQEIAKAIHLIGSATSGIMQPQERLSLSIWCIPGFGSLWLSDRLGDFIASNPDVDLDFRPADQSPDFRSVLVDGDIRYLRYWEEADVPKHVRVLEFARPEVFPVASPEYAANMKPIEDAREFLDHTLLHEDTDAEWRHWLLPQGVEADGALPGPRLWHAHLTINAARQSRGIALANIDLLSNDLETGRLVRIHPVGAPFQTVAFGGYCLLGRSDRWNSPALARFRKWIREKAAA</sequence>